<dbReference type="InterPro" id="IPR013604">
    <property type="entry name" value="7TM_chemorcpt"/>
</dbReference>
<dbReference type="AlphaFoldDB" id="A0A0K2RW32"/>
<keyword evidence="3 8" id="KW-0812">Transmembrane</keyword>
<dbReference type="SMR" id="A0A0K2RW32"/>
<organism evidence="9">
    <name type="scientific">Bombyx mori</name>
    <name type="common">Silk moth</name>
    <dbReference type="NCBI Taxonomy" id="7091"/>
    <lineage>
        <taxon>Eukaryota</taxon>
        <taxon>Metazoa</taxon>
        <taxon>Ecdysozoa</taxon>
        <taxon>Arthropoda</taxon>
        <taxon>Hexapoda</taxon>
        <taxon>Insecta</taxon>
        <taxon>Pterygota</taxon>
        <taxon>Neoptera</taxon>
        <taxon>Endopterygota</taxon>
        <taxon>Lepidoptera</taxon>
        <taxon>Glossata</taxon>
        <taxon>Ditrysia</taxon>
        <taxon>Bombycoidea</taxon>
        <taxon>Bombycidae</taxon>
        <taxon>Bombycinae</taxon>
        <taxon>Bombyx</taxon>
    </lineage>
</organism>
<evidence type="ECO:0000256" key="8">
    <source>
        <dbReference type="RuleBase" id="RU363108"/>
    </source>
</evidence>
<evidence type="ECO:0000256" key="7">
    <source>
        <dbReference type="ARBA" id="ARBA00023224"/>
    </source>
</evidence>
<dbReference type="GO" id="GO:0043025">
    <property type="term" value="C:neuronal cell body"/>
    <property type="evidence" value="ECO:0007669"/>
    <property type="project" value="TreeGrafter"/>
</dbReference>
<dbReference type="GO" id="GO:0050909">
    <property type="term" value="P:sensory perception of taste"/>
    <property type="evidence" value="ECO:0007669"/>
    <property type="project" value="InterPro"/>
</dbReference>
<feature type="transmembrane region" description="Helical" evidence="8">
    <location>
        <begin position="304"/>
        <end position="324"/>
    </location>
</feature>
<feature type="transmembrane region" description="Helical" evidence="8">
    <location>
        <begin position="179"/>
        <end position="206"/>
    </location>
</feature>
<keyword evidence="5 8" id="KW-0472">Membrane</keyword>
<dbReference type="GO" id="GO:0008049">
    <property type="term" value="P:male courtship behavior"/>
    <property type="evidence" value="ECO:0007669"/>
    <property type="project" value="TreeGrafter"/>
</dbReference>
<keyword evidence="7 8" id="KW-0807">Transducer</keyword>
<comment type="caution">
    <text evidence="8">Lacks conserved residue(s) required for the propagation of feature annotation.</text>
</comment>
<evidence type="ECO:0000313" key="9">
    <source>
        <dbReference type="EMBL" id="BAS18817.1"/>
    </source>
</evidence>
<comment type="subcellular location">
    <subcellularLocation>
        <location evidence="1 8">Cell membrane</location>
        <topology evidence="1 8">Multi-pass membrane protein</topology>
    </subcellularLocation>
</comment>
<name>A0A0K2RW32_BOMMO</name>
<evidence type="ECO:0000256" key="2">
    <source>
        <dbReference type="ARBA" id="ARBA00022475"/>
    </source>
</evidence>
<dbReference type="GO" id="GO:0007165">
    <property type="term" value="P:signal transduction"/>
    <property type="evidence" value="ECO:0007669"/>
    <property type="project" value="UniProtKB-KW"/>
</dbReference>
<dbReference type="EMBL" id="LC061862">
    <property type="protein sequence ID" value="BAS18817.1"/>
    <property type="molecule type" value="mRNA"/>
</dbReference>
<dbReference type="GO" id="GO:0030424">
    <property type="term" value="C:axon"/>
    <property type="evidence" value="ECO:0007669"/>
    <property type="project" value="TreeGrafter"/>
</dbReference>
<dbReference type="GO" id="GO:0005886">
    <property type="term" value="C:plasma membrane"/>
    <property type="evidence" value="ECO:0007669"/>
    <property type="project" value="UniProtKB-SubCell"/>
</dbReference>
<comment type="function">
    <text evidence="8">Gustatory receptor which mediates acceptance or avoidance behavior, depending on its substrates.</text>
</comment>
<keyword evidence="4 8" id="KW-1133">Transmembrane helix</keyword>
<accession>A0A0K2RW32</accession>
<gene>
    <name evidence="9" type="primary">BmGr10</name>
</gene>
<evidence type="ECO:0000256" key="6">
    <source>
        <dbReference type="ARBA" id="ARBA00023170"/>
    </source>
</evidence>
<evidence type="ECO:0000256" key="5">
    <source>
        <dbReference type="ARBA" id="ARBA00023136"/>
    </source>
</evidence>
<feature type="transmembrane region" description="Helical" evidence="8">
    <location>
        <begin position="90"/>
        <end position="109"/>
    </location>
</feature>
<dbReference type="GO" id="GO:0030425">
    <property type="term" value="C:dendrite"/>
    <property type="evidence" value="ECO:0007669"/>
    <property type="project" value="TreeGrafter"/>
</dbReference>
<evidence type="ECO:0000256" key="1">
    <source>
        <dbReference type="ARBA" id="ARBA00004651"/>
    </source>
</evidence>
<sequence>MTMSIKPRLQCMVPPSLALALRVSRLAGIAPLKFVAKQSNIMIRLSTSLCVYSYLLVTALNVCTLIAVMIDFSVPVKLSIRMQTETKRFVWIADVVIVGILSGVGVYTAPIQMRRLIAYLHRIHKINSDLGTYSSSLTDKMLHRLTIGMLLITSVIIVTDFTFVMYLADLNHRQLLIAIMYWCYYCSYFIAHLLEMQFVLIAALALSSLKLVNNGLRTLLHQSGIESLTEIPNSNEQHTANAILPQPPKKSVNNSIDTLAFVVTKRSVRFPTAGWMDQRTIRRLALSYGSICEVVRQIDNNNGIIVLLLLASFLLHLVVTPYYLIISFVTESPHTGFEKVLNPILQTVWCLYHTFGLVMIIEPCHRTHEEMETTRELVSRVMCSADPRDPISIELEMFFRQLVLNKASYAPLKVCTLTRSLVATILGSITTYLIVIVQLEIKNMQ</sequence>
<feature type="transmembrane region" description="Helical" evidence="8">
    <location>
        <begin position="49"/>
        <end position="70"/>
    </location>
</feature>
<keyword evidence="2 8" id="KW-1003">Cell membrane</keyword>
<protein>
    <recommendedName>
        <fullName evidence="8">Gustatory receptor</fullName>
    </recommendedName>
</protein>
<dbReference type="PANTHER" id="PTHR21143:SF123">
    <property type="entry name" value="GUSTATORY RECEPTOR FOR SUGAR TASTE 43A-RELATED"/>
    <property type="match status" value="1"/>
</dbReference>
<comment type="similarity">
    <text evidence="8">Belongs to the insect chemoreceptor superfamily. Gustatory receptor (GR) family.</text>
</comment>
<dbReference type="GO" id="GO:0007635">
    <property type="term" value="P:chemosensory behavior"/>
    <property type="evidence" value="ECO:0007669"/>
    <property type="project" value="TreeGrafter"/>
</dbReference>
<dbReference type="PANTHER" id="PTHR21143">
    <property type="entry name" value="INVERTEBRATE GUSTATORY RECEPTOR"/>
    <property type="match status" value="1"/>
</dbReference>
<keyword evidence="6 8" id="KW-0675">Receptor</keyword>
<reference evidence="9" key="1">
    <citation type="submission" date="2015-06" db="EMBL/GenBank/DDBJ databases">
        <authorList>
            <person name="Hoefler B.C."/>
            <person name="Straight P.D."/>
        </authorList>
    </citation>
    <scope>NUCLEOTIDE SEQUENCE</scope>
    <source>
        <strain evidence="9">Kinshu x Showa</strain>
        <tissue evidence="9">Mixture of maxillary gales</tissue>
    </source>
</reference>
<evidence type="ECO:0000256" key="3">
    <source>
        <dbReference type="ARBA" id="ARBA00022692"/>
    </source>
</evidence>
<proteinExistence type="evidence at transcript level"/>
<feature type="transmembrane region" description="Helical" evidence="8">
    <location>
        <begin position="421"/>
        <end position="439"/>
    </location>
</feature>
<evidence type="ECO:0000256" key="4">
    <source>
        <dbReference type="ARBA" id="ARBA00022989"/>
    </source>
</evidence>
<feature type="transmembrane region" description="Helical" evidence="8">
    <location>
        <begin position="145"/>
        <end position="167"/>
    </location>
</feature>
<dbReference type="Pfam" id="PF08395">
    <property type="entry name" value="7tm_7"/>
    <property type="match status" value="1"/>
</dbReference>